<proteinExistence type="predicted"/>
<dbReference type="EMBL" id="SRLO01000006">
    <property type="protein sequence ID" value="TNN88352.1"/>
    <property type="molecule type" value="Genomic_DNA"/>
</dbReference>
<reference evidence="2 3" key="1">
    <citation type="submission" date="2019-03" db="EMBL/GenBank/DDBJ databases">
        <title>First draft genome of Liparis tanakae, snailfish: a comprehensive survey of snailfish specific genes.</title>
        <authorList>
            <person name="Kim W."/>
            <person name="Song I."/>
            <person name="Jeong J.-H."/>
            <person name="Kim D."/>
            <person name="Kim S."/>
            <person name="Ryu S."/>
            <person name="Song J.Y."/>
            <person name="Lee S.K."/>
        </authorList>
    </citation>
    <scope>NUCLEOTIDE SEQUENCE [LARGE SCALE GENOMIC DNA]</scope>
    <source>
        <tissue evidence="2">Muscle</tissue>
    </source>
</reference>
<sequence>MHPSPEPLLGGVAVRSRGESFFFYAGLQAKPHALRLFGGAASGEPFVSREFTFVEMASARIGFLSPKETPPPLRSPLGVLKRPGRRNQNSHAVVIGE</sequence>
<name>A0A4Z2JGE3_9TELE</name>
<dbReference type="Proteomes" id="UP000314294">
    <property type="component" value="Unassembled WGS sequence"/>
</dbReference>
<keyword evidence="3" id="KW-1185">Reference proteome</keyword>
<protein>
    <submittedName>
        <fullName evidence="2">Uncharacterized protein</fullName>
    </submittedName>
</protein>
<dbReference type="AlphaFoldDB" id="A0A4Z2JGE3"/>
<organism evidence="2 3">
    <name type="scientific">Liparis tanakae</name>
    <name type="common">Tanaka's snailfish</name>
    <dbReference type="NCBI Taxonomy" id="230148"/>
    <lineage>
        <taxon>Eukaryota</taxon>
        <taxon>Metazoa</taxon>
        <taxon>Chordata</taxon>
        <taxon>Craniata</taxon>
        <taxon>Vertebrata</taxon>
        <taxon>Euteleostomi</taxon>
        <taxon>Actinopterygii</taxon>
        <taxon>Neopterygii</taxon>
        <taxon>Teleostei</taxon>
        <taxon>Neoteleostei</taxon>
        <taxon>Acanthomorphata</taxon>
        <taxon>Eupercaria</taxon>
        <taxon>Perciformes</taxon>
        <taxon>Cottioidei</taxon>
        <taxon>Cottales</taxon>
        <taxon>Liparidae</taxon>
        <taxon>Liparis</taxon>
    </lineage>
</organism>
<evidence type="ECO:0000256" key="1">
    <source>
        <dbReference type="SAM" id="MobiDB-lite"/>
    </source>
</evidence>
<comment type="caution">
    <text evidence="2">The sequence shown here is derived from an EMBL/GenBank/DDBJ whole genome shotgun (WGS) entry which is preliminary data.</text>
</comment>
<evidence type="ECO:0000313" key="2">
    <source>
        <dbReference type="EMBL" id="TNN88352.1"/>
    </source>
</evidence>
<evidence type="ECO:0000313" key="3">
    <source>
        <dbReference type="Proteomes" id="UP000314294"/>
    </source>
</evidence>
<gene>
    <name evidence="2" type="ORF">EYF80_001568</name>
</gene>
<accession>A0A4Z2JGE3</accession>
<feature type="region of interest" description="Disordered" evidence="1">
    <location>
        <begin position="67"/>
        <end position="97"/>
    </location>
</feature>